<keyword evidence="4" id="KW-1185">Reference proteome</keyword>
<keyword evidence="2" id="KW-0812">Transmembrane</keyword>
<keyword evidence="1" id="KW-0175">Coiled coil</keyword>
<evidence type="ECO:0000313" key="3">
    <source>
        <dbReference type="EMBL" id="GLB52277.1"/>
    </source>
</evidence>
<sequence>MILSKLQTRNKNFSYPYKNTQYCVFLYGYNELALIKQMIEQILKYLPLLGLLGLIWGIIQFYQKRFYIKSDLKREEKRSYFREVDIIINDIKNEYWKFFATISQTTLLLEKKINYSNEIIDLEEKETKSTGLELDYAQELDTTTEILENIEKEGYNEEEHKIILKELLKSAKKGQKILTSSLKEKKKNLDELKANQSELKSFLENKNLKLSDKTKQTSKSLQGFILDLNKISSIGIDDKNIP</sequence>
<dbReference type="EMBL" id="BRVP01000007">
    <property type="protein sequence ID" value="GLB52277.1"/>
    <property type="molecule type" value="Genomic_DNA"/>
</dbReference>
<dbReference type="Proteomes" id="UP001143545">
    <property type="component" value="Unassembled WGS sequence"/>
</dbReference>
<evidence type="ECO:0000256" key="1">
    <source>
        <dbReference type="SAM" id="Coils"/>
    </source>
</evidence>
<gene>
    <name evidence="3" type="ORF">NBRC110019_13160</name>
</gene>
<organism evidence="3 4">
    <name type="scientific">Neptunitalea chrysea</name>
    <dbReference type="NCBI Taxonomy" id="1647581"/>
    <lineage>
        <taxon>Bacteria</taxon>
        <taxon>Pseudomonadati</taxon>
        <taxon>Bacteroidota</taxon>
        <taxon>Flavobacteriia</taxon>
        <taxon>Flavobacteriales</taxon>
        <taxon>Flavobacteriaceae</taxon>
        <taxon>Neptunitalea</taxon>
    </lineage>
</organism>
<protein>
    <submittedName>
        <fullName evidence="3">Uncharacterized protein</fullName>
    </submittedName>
</protein>
<evidence type="ECO:0000256" key="2">
    <source>
        <dbReference type="SAM" id="Phobius"/>
    </source>
</evidence>
<comment type="caution">
    <text evidence="3">The sequence shown here is derived from an EMBL/GenBank/DDBJ whole genome shotgun (WGS) entry which is preliminary data.</text>
</comment>
<name>A0A9W6B5K9_9FLAO</name>
<keyword evidence="2" id="KW-0472">Membrane</keyword>
<keyword evidence="2" id="KW-1133">Transmembrane helix</keyword>
<evidence type="ECO:0000313" key="4">
    <source>
        <dbReference type="Proteomes" id="UP001143545"/>
    </source>
</evidence>
<reference evidence="3" key="1">
    <citation type="submission" date="2022-07" db="EMBL/GenBank/DDBJ databases">
        <title>Taxonomy of Novel Oxalotrophic and Methylotrophic Bacteria.</title>
        <authorList>
            <person name="Sahin N."/>
            <person name="Tani A."/>
        </authorList>
    </citation>
    <scope>NUCLEOTIDE SEQUENCE</scope>
    <source>
        <strain evidence="3">AM327</strain>
    </source>
</reference>
<proteinExistence type="predicted"/>
<dbReference type="AlphaFoldDB" id="A0A9W6B5K9"/>
<accession>A0A9W6B5K9</accession>
<feature type="coiled-coil region" evidence="1">
    <location>
        <begin position="175"/>
        <end position="202"/>
    </location>
</feature>
<feature type="transmembrane region" description="Helical" evidence="2">
    <location>
        <begin position="42"/>
        <end position="62"/>
    </location>
</feature>